<reference evidence="2 5" key="1">
    <citation type="submission" date="2016-09" db="EMBL/GenBank/DDBJ databases">
        <authorList>
            <consortium name="Pathogen Informatics"/>
        </authorList>
    </citation>
    <scope>NUCLEOTIDE SEQUENCE [LARGE SCALE GENOMIC DNA]</scope>
    <source>
        <strain evidence="2 5">82B</strain>
    </source>
</reference>
<dbReference type="Proteomes" id="UP000095412">
    <property type="component" value="Unassembled WGS sequence"/>
</dbReference>
<keyword evidence="4" id="KW-1185">Reference proteome</keyword>
<feature type="domain" description="GFO/IDH/MocA-like oxidoreductase" evidence="1">
    <location>
        <begin position="2"/>
        <end position="77"/>
    </location>
</feature>
<dbReference type="SUPFAM" id="SSF55347">
    <property type="entry name" value="Glyceraldehyde-3-phosphate dehydrogenase-like, C-terminal domain"/>
    <property type="match status" value="1"/>
</dbReference>
<dbReference type="EMBL" id="FMPG01000006">
    <property type="protein sequence ID" value="SCT06093.1"/>
    <property type="molecule type" value="Genomic_DNA"/>
</dbReference>
<evidence type="ECO:0000313" key="3">
    <source>
        <dbReference type="EMBL" id="SCT43226.1"/>
    </source>
</evidence>
<dbReference type="Proteomes" id="UP000095768">
    <property type="component" value="Unassembled WGS sequence"/>
</dbReference>
<protein>
    <submittedName>
        <fullName evidence="2">Lipopolysaccharide biosynthesis protein</fullName>
    </submittedName>
</protein>
<dbReference type="EMBL" id="FMPI01000025">
    <property type="protein sequence ID" value="SCT43226.1"/>
    <property type="molecule type" value="Genomic_DNA"/>
</dbReference>
<dbReference type="Pfam" id="PF22725">
    <property type="entry name" value="GFO_IDH_MocA_C3"/>
    <property type="match status" value="1"/>
</dbReference>
<reference evidence="3 4" key="2">
    <citation type="submission" date="2016-09" db="EMBL/GenBank/DDBJ databases">
        <authorList>
            <consortium name="Pathogen Informatics"/>
            <person name="Sun Q."/>
            <person name="Inoue M."/>
        </authorList>
    </citation>
    <scope>NUCLEOTIDE SEQUENCE [LARGE SCALE GENOMIC DNA]</scope>
    <source>
        <strain evidence="3 4">82C</strain>
    </source>
</reference>
<evidence type="ECO:0000259" key="1">
    <source>
        <dbReference type="Pfam" id="PF22725"/>
    </source>
</evidence>
<accession>A0A1D4R6U8</accession>
<dbReference type="AlphaFoldDB" id="A0A1D4R6U8"/>
<evidence type="ECO:0000313" key="4">
    <source>
        <dbReference type="Proteomes" id="UP000095412"/>
    </source>
</evidence>
<evidence type="ECO:0000313" key="5">
    <source>
        <dbReference type="Proteomes" id="UP000095768"/>
    </source>
</evidence>
<evidence type="ECO:0000313" key="2">
    <source>
        <dbReference type="EMBL" id="SCT06093.1"/>
    </source>
</evidence>
<dbReference type="Gene3D" id="3.30.360.10">
    <property type="entry name" value="Dihydrodipicolinate Reductase, domain 2"/>
    <property type="match status" value="1"/>
</dbReference>
<gene>
    <name evidence="2" type="ORF">SAMEA2297795_01701</name>
    <name evidence="3" type="ORF">SAMEA2297796_02399</name>
</gene>
<organism evidence="2 5">
    <name type="scientific">Staphylococcus caeli</name>
    <dbReference type="NCBI Taxonomy" id="2201815"/>
    <lineage>
        <taxon>Bacteria</taxon>
        <taxon>Bacillati</taxon>
        <taxon>Bacillota</taxon>
        <taxon>Bacilli</taxon>
        <taxon>Bacillales</taxon>
        <taxon>Staphylococcaceae</taxon>
        <taxon>Staphylococcus</taxon>
    </lineage>
</organism>
<sequence length="142" mass="16169">MINQSIHTLDLMQLLCGKINTIKGTVSQLLDYDIEVEDTASAHIKFENDANGMFFATNANFGNSSIELQVILENGKFTIKDNMLTRTDEQGNKVKIIEDAKMKNSKSYYGPSHSKLIAQFYESYCMITITSFMLKMHYHLLL</sequence>
<dbReference type="InterPro" id="IPR055170">
    <property type="entry name" value="GFO_IDH_MocA-like_dom"/>
</dbReference>
<dbReference type="RefSeq" id="WP_258953800.1">
    <property type="nucleotide sequence ID" value="NZ_FMPG01000006.1"/>
</dbReference>
<proteinExistence type="predicted"/>
<name>A0A1D4R6U8_9STAP</name>